<evidence type="ECO:0000256" key="3">
    <source>
        <dbReference type="ARBA" id="ARBA00023163"/>
    </source>
</evidence>
<dbReference type="EMBL" id="BTSY01000002">
    <property type="protein sequence ID" value="GMT14958.1"/>
    <property type="molecule type" value="Genomic_DNA"/>
</dbReference>
<sequence length="200" mass="22470">EGIQKGELLQLMSGLFPSPLQSGNQTRKMKKPLMEKKRRKRINDSLTWLKDNLFSVAPHHRSKLEKADILELTIDYIKMLQSSHSHATHSNSSYRRGLEAGFSHASRSTFDFLNLTFPSHSPSGQHVQTALLRHLSDSCRLLLSSLPPSSSPPSSSSSTQSSPSLDKKEEIDNEEEELDIVSVDQNTDQPTKPAIWRPQL</sequence>
<evidence type="ECO:0000256" key="1">
    <source>
        <dbReference type="ARBA" id="ARBA00004123"/>
    </source>
</evidence>
<organism evidence="7 8">
    <name type="scientific">Pristionchus fissidentatus</name>
    <dbReference type="NCBI Taxonomy" id="1538716"/>
    <lineage>
        <taxon>Eukaryota</taxon>
        <taxon>Metazoa</taxon>
        <taxon>Ecdysozoa</taxon>
        <taxon>Nematoda</taxon>
        <taxon>Chromadorea</taxon>
        <taxon>Rhabditida</taxon>
        <taxon>Rhabditina</taxon>
        <taxon>Diplogasteromorpha</taxon>
        <taxon>Diplogasteroidea</taxon>
        <taxon>Neodiplogasteridae</taxon>
        <taxon>Pristionchus</taxon>
    </lineage>
</organism>
<keyword evidence="2" id="KW-0805">Transcription regulation</keyword>
<dbReference type="PANTHER" id="PTHR10985">
    <property type="entry name" value="BASIC HELIX-LOOP-HELIX TRANSCRIPTION FACTOR, HES-RELATED"/>
    <property type="match status" value="1"/>
</dbReference>
<dbReference type="GO" id="GO:0046983">
    <property type="term" value="F:protein dimerization activity"/>
    <property type="evidence" value="ECO:0007669"/>
    <property type="project" value="InterPro"/>
</dbReference>
<dbReference type="InterPro" id="IPR050370">
    <property type="entry name" value="HES_HEY"/>
</dbReference>
<evidence type="ECO:0000313" key="7">
    <source>
        <dbReference type="EMBL" id="GMT14958.1"/>
    </source>
</evidence>
<dbReference type="InterPro" id="IPR036638">
    <property type="entry name" value="HLH_DNA-bd_sf"/>
</dbReference>
<keyword evidence="3" id="KW-0804">Transcription</keyword>
<evidence type="ECO:0000256" key="5">
    <source>
        <dbReference type="SAM" id="MobiDB-lite"/>
    </source>
</evidence>
<feature type="compositionally biased region" description="Low complexity" evidence="5">
    <location>
        <begin position="143"/>
        <end position="164"/>
    </location>
</feature>
<dbReference type="SMART" id="SM00353">
    <property type="entry name" value="HLH"/>
    <property type="match status" value="1"/>
</dbReference>
<gene>
    <name evidence="7" type="ORF">PFISCL1PPCAC_6255</name>
</gene>
<keyword evidence="8" id="KW-1185">Reference proteome</keyword>
<dbReference type="PROSITE" id="PS50888">
    <property type="entry name" value="BHLH"/>
    <property type="match status" value="1"/>
</dbReference>
<proteinExistence type="predicted"/>
<reference evidence="7" key="1">
    <citation type="submission" date="2023-10" db="EMBL/GenBank/DDBJ databases">
        <title>Genome assembly of Pristionchus species.</title>
        <authorList>
            <person name="Yoshida K."/>
            <person name="Sommer R.J."/>
        </authorList>
    </citation>
    <scope>NUCLEOTIDE SEQUENCE</scope>
    <source>
        <strain evidence="7">RS5133</strain>
    </source>
</reference>
<feature type="non-terminal residue" evidence="7">
    <location>
        <position position="1"/>
    </location>
</feature>
<feature type="region of interest" description="Disordered" evidence="5">
    <location>
        <begin position="143"/>
        <end position="200"/>
    </location>
</feature>
<feature type="domain" description="BHLH" evidence="6">
    <location>
        <begin position="26"/>
        <end position="80"/>
    </location>
</feature>
<comment type="caution">
    <text evidence="7">The sequence shown here is derived from an EMBL/GenBank/DDBJ whole genome shotgun (WGS) entry which is preliminary data.</text>
</comment>
<comment type="subcellular location">
    <subcellularLocation>
        <location evidence="1">Nucleus</location>
    </subcellularLocation>
</comment>
<dbReference type="GO" id="GO:0005634">
    <property type="term" value="C:nucleus"/>
    <property type="evidence" value="ECO:0007669"/>
    <property type="project" value="UniProtKB-SubCell"/>
</dbReference>
<dbReference type="Proteomes" id="UP001432322">
    <property type="component" value="Unassembled WGS sequence"/>
</dbReference>
<keyword evidence="4" id="KW-0539">Nucleus</keyword>
<dbReference type="AlphaFoldDB" id="A0AAV5V724"/>
<dbReference type="Pfam" id="PF00010">
    <property type="entry name" value="HLH"/>
    <property type="match status" value="1"/>
</dbReference>
<dbReference type="SUPFAM" id="SSF47459">
    <property type="entry name" value="HLH, helix-loop-helix DNA-binding domain"/>
    <property type="match status" value="1"/>
</dbReference>
<name>A0AAV5V724_9BILA</name>
<accession>A0AAV5V724</accession>
<evidence type="ECO:0000256" key="2">
    <source>
        <dbReference type="ARBA" id="ARBA00023015"/>
    </source>
</evidence>
<dbReference type="Gene3D" id="4.10.280.10">
    <property type="entry name" value="Helix-loop-helix DNA-binding domain"/>
    <property type="match status" value="1"/>
</dbReference>
<dbReference type="InterPro" id="IPR011598">
    <property type="entry name" value="bHLH_dom"/>
</dbReference>
<protein>
    <recommendedName>
        <fullName evidence="6">BHLH domain-containing protein</fullName>
    </recommendedName>
</protein>
<evidence type="ECO:0000256" key="4">
    <source>
        <dbReference type="ARBA" id="ARBA00023242"/>
    </source>
</evidence>
<evidence type="ECO:0000313" key="8">
    <source>
        <dbReference type="Proteomes" id="UP001432322"/>
    </source>
</evidence>
<evidence type="ECO:0000259" key="6">
    <source>
        <dbReference type="PROSITE" id="PS50888"/>
    </source>
</evidence>